<feature type="compositionally biased region" description="Polar residues" evidence="1">
    <location>
        <begin position="154"/>
        <end position="165"/>
    </location>
</feature>
<dbReference type="InterPro" id="IPR013783">
    <property type="entry name" value="Ig-like_fold"/>
</dbReference>
<feature type="domain" description="Fibronectin type-III" evidence="3">
    <location>
        <begin position="1232"/>
        <end position="1327"/>
    </location>
</feature>
<gene>
    <name evidence="5" type="primary">LOC108674812</name>
</gene>
<feature type="domain" description="Ig-like" evidence="2">
    <location>
        <begin position="366"/>
        <end position="407"/>
    </location>
</feature>
<protein>
    <submittedName>
        <fullName evidence="5">Uncharacterized protein LOC108674812</fullName>
    </submittedName>
</protein>
<dbReference type="Proteomes" id="UP000694843">
    <property type="component" value="Unplaced"/>
</dbReference>
<keyword evidence="4" id="KW-1185">Reference proteome</keyword>
<feature type="compositionally biased region" description="Basic and acidic residues" evidence="1">
    <location>
        <begin position="1395"/>
        <end position="1405"/>
    </location>
</feature>
<evidence type="ECO:0000313" key="5">
    <source>
        <dbReference type="RefSeq" id="XP_047738565.1"/>
    </source>
</evidence>
<name>A0A979FQW0_HYAAZ</name>
<dbReference type="OrthoDB" id="6234674at2759"/>
<dbReference type="GeneID" id="108674812"/>
<dbReference type="CDD" id="cd00063">
    <property type="entry name" value="FN3"/>
    <property type="match status" value="1"/>
</dbReference>
<feature type="region of interest" description="Disordered" evidence="1">
    <location>
        <begin position="2148"/>
        <end position="2169"/>
    </location>
</feature>
<feature type="compositionally biased region" description="Basic and acidic residues" evidence="1">
    <location>
        <begin position="144"/>
        <end position="153"/>
    </location>
</feature>
<dbReference type="SMART" id="SM00409">
    <property type="entry name" value="IG"/>
    <property type="match status" value="3"/>
</dbReference>
<dbReference type="RefSeq" id="XP_047738565.1">
    <property type="nucleotide sequence ID" value="XM_047882609.1"/>
</dbReference>
<dbReference type="InterPro" id="IPR036179">
    <property type="entry name" value="Ig-like_dom_sf"/>
</dbReference>
<dbReference type="InterPro" id="IPR036116">
    <property type="entry name" value="FN3_sf"/>
</dbReference>
<proteinExistence type="predicted"/>
<feature type="domain" description="Ig-like" evidence="2">
    <location>
        <begin position="909"/>
        <end position="994"/>
    </location>
</feature>
<dbReference type="InterPro" id="IPR003599">
    <property type="entry name" value="Ig_sub"/>
</dbReference>
<dbReference type="PROSITE" id="PS50835">
    <property type="entry name" value="IG_LIKE"/>
    <property type="match status" value="2"/>
</dbReference>
<feature type="region of interest" description="Disordered" evidence="1">
    <location>
        <begin position="135"/>
        <end position="185"/>
    </location>
</feature>
<dbReference type="PANTHER" id="PTHR23278:SF19">
    <property type="entry name" value="OBSCURIN"/>
    <property type="match status" value="1"/>
</dbReference>
<dbReference type="SUPFAM" id="SSF48726">
    <property type="entry name" value="Immunoglobulin"/>
    <property type="match status" value="2"/>
</dbReference>
<dbReference type="PANTHER" id="PTHR23278">
    <property type="entry name" value="SIDESTEP PROTEIN"/>
    <property type="match status" value="1"/>
</dbReference>
<dbReference type="SUPFAM" id="SSF49265">
    <property type="entry name" value="Fibronectin type III"/>
    <property type="match status" value="1"/>
</dbReference>
<feature type="region of interest" description="Disordered" evidence="1">
    <location>
        <begin position="1394"/>
        <end position="1421"/>
    </location>
</feature>
<dbReference type="PROSITE" id="PS50853">
    <property type="entry name" value="FN3"/>
    <property type="match status" value="1"/>
</dbReference>
<evidence type="ECO:0000256" key="1">
    <source>
        <dbReference type="SAM" id="MobiDB-lite"/>
    </source>
</evidence>
<accession>A0A979FQW0</accession>
<evidence type="ECO:0000313" key="4">
    <source>
        <dbReference type="Proteomes" id="UP000694843"/>
    </source>
</evidence>
<evidence type="ECO:0000259" key="3">
    <source>
        <dbReference type="PROSITE" id="PS50853"/>
    </source>
</evidence>
<reference evidence="5" key="1">
    <citation type="submission" date="2025-08" db="UniProtKB">
        <authorList>
            <consortium name="RefSeq"/>
        </authorList>
    </citation>
    <scope>IDENTIFICATION</scope>
    <source>
        <tissue evidence="5">Whole organism</tissue>
    </source>
</reference>
<dbReference type="InterPro" id="IPR007110">
    <property type="entry name" value="Ig-like_dom"/>
</dbReference>
<dbReference type="InterPro" id="IPR003961">
    <property type="entry name" value="FN3_dom"/>
</dbReference>
<organism evidence="4 5">
    <name type="scientific">Hyalella azteca</name>
    <name type="common">Amphipod</name>
    <dbReference type="NCBI Taxonomy" id="294128"/>
    <lineage>
        <taxon>Eukaryota</taxon>
        <taxon>Metazoa</taxon>
        <taxon>Ecdysozoa</taxon>
        <taxon>Arthropoda</taxon>
        <taxon>Crustacea</taxon>
        <taxon>Multicrustacea</taxon>
        <taxon>Malacostraca</taxon>
        <taxon>Eumalacostraca</taxon>
        <taxon>Peracarida</taxon>
        <taxon>Amphipoda</taxon>
        <taxon>Senticaudata</taxon>
        <taxon>Talitrida</taxon>
        <taxon>Talitroidea</taxon>
        <taxon>Hyalellidae</taxon>
        <taxon>Hyalella</taxon>
    </lineage>
</organism>
<sequence length="2169" mass="236000">MVHIRAEGGKGVFSQCTIISSALAELNIAHTSGALVNSSTLEDVQDAEEVLLTSVYAVRGTTAKLPCDVSAPPDDIVVLVLWYRNGTKTPIFSVDRRVVSTPPGITWAAPNILNRISWVESGTKRGSRRILSTALQKNSPLPRNKLEEIRWNDQRPQTQNENDPQNGKADPAHGSGTPDDSDQNAAFETPQMELEGSEAAEKMKRHGDIQHADLDYQQDNPITRGDQEVPHLPHTRNQNIPLTYSHLKTESNAQLSSYNTQMNVQQTDANVQSNIQHRADETFVNPQSSLHKVPSLPTLSNASYAPSTAYQRKLLKSDKRRRIVKTGELHLHRVQLSDSALYRCRVDMKASPTRNAQVMLHVIDPPKGVTLTTGGVSVGSVITRQRDRDLTITCTVTGGVPAPTLHWEDENGSILESQTEVSSANSHPAPLDRSVRIRRSDVDLETVIDGASVLPIRSLGVSGKLARRTSDVSGSEFAKDAKASSRENFEASLVTSQLTPAGDGPQEALSKELTDKENTLQSRKSSFIKRKNSSLDQNFDLNSKNEGHVQQYLGKELVPGTSFETESMETNDFLENLGSNAEESEILDDSLGSLSPESEFSEFSTPLKINRLSRPERGEFEIGNGVIFRDNPVGANSVDHHRCKKISTANIDFPQEESLSSIDLFESVSSSFEDPAAITSKSSAKLSLNYDVNSIRHKRSPLSKLNPIRNGFRQSNWNNLEDTDPKYGRKKSPETIVSSTLVLKRGSQATKLKCSALNSPILEPITAVVDLENMSSDDGLKVRMGPLPQPIIGGMTNPARHYYGGQLSYCVGRQTQQQASESLSTLSFTVNAGDHSHVLECQAVAPSLPHLVATDGIKLTVNYVPVSVLVLKGGGQSHHAQGSTAQLLCTATANPPHYTLTFLKNKFAPVCAKAAPTEVIVRAGEEVSLECAMKSSPQSNITFSWWAENKDSAGQVVRKKVSHIDEGTISKGYYTVSEPSNKAASPSKNSRTVRSVNKNALVLPPRKYRIGRSFQLTQLKSLLVKICHQSQKSVDYKNDSFKFNVGELNGDSAIERTHLIEGFGEEDGHGRMFFWNASQTTNFNLKRFIDQICDCIVSTNGSSSVSFANPLKKLHQLCLLRKFTRNSIKNEILDSHPTNFNHLQQNKENFRGTHISLFADRDDYFHRSRTRKVNKRETTTAIGNVVPSIGKIEKNTPSSAGRRVDDRVECWASNEVGSAEKPCVFFFKIVEPPGALTGCTPSDVTTTTAEIACLAITDDDGLNITYAIKVKKSSSHEVVFTSSSLEPKFSVSHLEPSVSYLFEVHARHSFGVGPISAFLVSTRSLLEQRISSEIETVRASVDKGSSFSLADQTPRLGNNFVIIVVGFASAAAVAVLLVTAASLAVCRWRQKSRRKSGEKQAREGECPETDGLEAEGSSESLVDLRNNSETCAAASGGDAVTAFTPTRLTSGNLQASAESPLHQPQNCAATAAQVSGPSRGKVQCTKGNSAAGLADQDEYEVQPPPLPPRAPLPLPVQTQIFAPQSFLCLRPSAENQSVSSDLPRESIVGVIGPNTTSVAKCISNSNVTAFGALNEFARDCVTTTIPGNGLGTIMGSEMMLQNIPNSNSYQYPIQIPIHAGLLQHQSLIQKQSQEASSAADASKFSPANLVSQNLLLQGTICGTNVDMSQSSPSMTTEQQPTSISSVKIFTTKSGPNNQHPHQTLMNPMFPSELPSLAHNPLYQGQPAVHVSMALPSNSSPFIQGSCYNAASNANSLLVSDSSRQTTAPQIGPSFAMPPTLINPHLRFAGPQNPFPQHSGSIVMQPLTSRPCLPSTVVFNNNDQFDQGKIIFNKSQTQQQTLGYVNPVYSMNSSTAIPNISANVASNTLLNSSSSSSEQLVANHAYNYIPSLINLNGSSVISTYSTKNFPFDAHTSSLSRRPPNNKQQVYGNASLSRSKLNGSCVNIPLEAGGNLESALNRSVPDLSVCEVNGSSNPNILPRKISDTESQKVQPQVSNLSKVSDLEENRNNKVSVAAASAPKLQPKSKIAQHKQQMIQRKHVHENQQNLHLQHQQQKAEEVRQIHQLTSDPGLFQFHMRNMHEVRKANTDSADQNLTLVGQQIPEEYQLLQLDRGGLALVNVHPVHTYANVQLTNIMTTPNVIMQASGSLQGSSLSRREHNTSSQASDNA</sequence>
<evidence type="ECO:0000259" key="2">
    <source>
        <dbReference type="PROSITE" id="PS50835"/>
    </source>
</evidence>
<dbReference type="KEGG" id="hazt:108674812"/>
<dbReference type="Gene3D" id="2.60.40.10">
    <property type="entry name" value="Immunoglobulins"/>
    <property type="match status" value="5"/>
</dbReference>